<feature type="domain" description="DprA winged helix" evidence="3">
    <location>
        <begin position="308"/>
        <end position="359"/>
    </location>
</feature>
<evidence type="ECO:0000256" key="1">
    <source>
        <dbReference type="ARBA" id="ARBA00006525"/>
    </source>
</evidence>
<keyword evidence="7" id="KW-1185">Reference proteome</keyword>
<evidence type="ECO:0000313" key="5">
    <source>
        <dbReference type="EMBL" id="SDG70118.1"/>
    </source>
</evidence>
<gene>
    <name evidence="4" type="primary">dprA</name>
    <name evidence="4" type="ORF">K3F53_11675</name>
    <name evidence="5" type="ORF">SAMN04489735_1001164</name>
</gene>
<accession>A0A1G7WDU8</accession>
<name>A0A1G7WDU8_ANETH</name>
<dbReference type="EMBL" id="FNDE01000001">
    <property type="protein sequence ID" value="SDG70118.1"/>
    <property type="molecule type" value="Genomic_DNA"/>
</dbReference>
<dbReference type="InterPro" id="IPR057666">
    <property type="entry name" value="DrpA_SLOG"/>
</dbReference>
<dbReference type="Proteomes" id="UP000826616">
    <property type="component" value="Chromosome"/>
</dbReference>
<dbReference type="EMBL" id="CP080764">
    <property type="protein sequence ID" value="QYY41594.1"/>
    <property type="molecule type" value="Genomic_DNA"/>
</dbReference>
<dbReference type="InterPro" id="IPR003488">
    <property type="entry name" value="DprA"/>
</dbReference>
<sequence>MEEREYILLALSNIRGVGRNVVRRARKLTEALDFAAHSVTDIRELLGISTKKAELIKAEFDMEKTMDYVRRWCDHGITVLTWLNPLYPALLREIPDPPEVLYITGNKELLSYPALAIVGTRTPTVYGKNAARQFARDLAAKGFCIVSGLARGVDSEAHRGALEAGGATIAILGCGIDIVYPNENRKLAAELRRQGLIISEYPPGVEPRRRFFPERNRLISGLARGVLVIEAAARSGSLITADLAAEQGRDVYALPGSVYSPKSVGCHWLIQQGAKLVHNVYDIVSEYPWMVSDTNENTTDHTLSSSIKLSEEEKIVLELIGGESVSYEEILCRTAFSSSHLHYLLLSLQVKQKIEQLPGPAFIRMKE</sequence>
<dbReference type="GeneID" id="97142032"/>
<organism evidence="5 6">
    <name type="scientific">Aneurinibacillus thermoaerophilus</name>
    <dbReference type="NCBI Taxonomy" id="143495"/>
    <lineage>
        <taxon>Bacteria</taxon>
        <taxon>Bacillati</taxon>
        <taxon>Bacillota</taxon>
        <taxon>Bacilli</taxon>
        <taxon>Bacillales</taxon>
        <taxon>Paenibacillaceae</taxon>
        <taxon>Aneurinibacillus group</taxon>
        <taxon>Aneurinibacillus</taxon>
    </lineage>
</organism>
<dbReference type="InterPro" id="IPR010994">
    <property type="entry name" value="RuvA_2-like"/>
</dbReference>
<reference evidence="5 6" key="1">
    <citation type="submission" date="2016-10" db="EMBL/GenBank/DDBJ databases">
        <authorList>
            <person name="de Groot N.N."/>
        </authorList>
    </citation>
    <scope>NUCLEOTIDE SEQUENCE [LARGE SCALE GENOMIC DNA]</scope>
    <source>
        <strain evidence="5 6">L 420-91</strain>
    </source>
</reference>
<dbReference type="NCBIfam" id="TIGR00732">
    <property type="entry name" value="dprA"/>
    <property type="match status" value="1"/>
</dbReference>
<dbReference type="Pfam" id="PF02481">
    <property type="entry name" value="DNA_processg_A"/>
    <property type="match status" value="1"/>
</dbReference>
<dbReference type="SUPFAM" id="SSF102405">
    <property type="entry name" value="MCP/YpsA-like"/>
    <property type="match status" value="1"/>
</dbReference>
<comment type="similarity">
    <text evidence="1">Belongs to the DprA/Smf family.</text>
</comment>
<evidence type="ECO:0000259" key="3">
    <source>
        <dbReference type="Pfam" id="PF17782"/>
    </source>
</evidence>
<dbReference type="InterPro" id="IPR036388">
    <property type="entry name" value="WH-like_DNA-bd_sf"/>
</dbReference>
<protein>
    <submittedName>
        <fullName evidence="5">DNA processing protein</fullName>
    </submittedName>
    <submittedName>
        <fullName evidence="4">DNA-processing protein DprA</fullName>
    </submittedName>
</protein>
<dbReference type="PANTHER" id="PTHR43022">
    <property type="entry name" value="PROTEIN SMF"/>
    <property type="match status" value="1"/>
</dbReference>
<dbReference type="Gene3D" id="1.10.10.10">
    <property type="entry name" value="Winged helix-like DNA-binding domain superfamily/Winged helix DNA-binding domain"/>
    <property type="match status" value="1"/>
</dbReference>
<reference evidence="4 7" key="2">
    <citation type="submission" date="2021-08" db="EMBL/GenBank/DDBJ databases">
        <title>Complete genome sequence of the strain Aneurinibacillus thermoaerophilus CCM 8960.</title>
        <authorList>
            <person name="Musilova J."/>
            <person name="Kourilova X."/>
            <person name="Pernicova I."/>
            <person name="Bezdicek M."/>
            <person name="Lengerova M."/>
            <person name="Obruca S."/>
            <person name="Sedlar K."/>
        </authorList>
    </citation>
    <scope>NUCLEOTIDE SEQUENCE [LARGE SCALE GENOMIC DNA]</scope>
    <source>
        <strain evidence="4 7">CCM 8960</strain>
    </source>
</reference>
<dbReference type="Gene3D" id="3.40.50.450">
    <property type="match status" value="1"/>
</dbReference>
<dbReference type="InterPro" id="IPR041614">
    <property type="entry name" value="DprA_WH"/>
</dbReference>
<dbReference type="PANTHER" id="PTHR43022:SF1">
    <property type="entry name" value="PROTEIN SMF"/>
    <property type="match status" value="1"/>
</dbReference>
<dbReference type="SUPFAM" id="SSF47781">
    <property type="entry name" value="RuvA domain 2-like"/>
    <property type="match status" value="1"/>
</dbReference>
<evidence type="ECO:0000313" key="6">
    <source>
        <dbReference type="Proteomes" id="UP000198956"/>
    </source>
</evidence>
<dbReference type="AlphaFoldDB" id="A0A1G7WDU8"/>
<dbReference type="RefSeq" id="WP_057898393.1">
    <property type="nucleotide sequence ID" value="NZ_CP080764.1"/>
</dbReference>
<feature type="domain" description="Smf/DprA SLOG" evidence="2">
    <location>
        <begin position="79"/>
        <end position="287"/>
    </location>
</feature>
<evidence type="ECO:0000313" key="4">
    <source>
        <dbReference type="EMBL" id="QYY41594.1"/>
    </source>
</evidence>
<dbReference type="GO" id="GO:0009294">
    <property type="term" value="P:DNA-mediated transformation"/>
    <property type="evidence" value="ECO:0007669"/>
    <property type="project" value="InterPro"/>
</dbReference>
<dbReference type="Proteomes" id="UP000198956">
    <property type="component" value="Unassembled WGS sequence"/>
</dbReference>
<evidence type="ECO:0000259" key="2">
    <source>
        <dbReference type="Pfam" id="PF02481"/>
    </source>
</evidence>
<dbReference type="Pfam" id="PF17782">
    <property type="entry name" value="WHD_DprA"/>
    <property type="match status" value="1"/>
</dbReference>
<proteinExistence type="inferred from homology"/>
<evidence type="ECO:0000313" key="7">
    <source>
        <dbReference type="Proteomes" id="UP000826616"/>
    </source>
</evidence>